<feature type="non-terminal residue" evidence="3">
    <location>
        <position position="121"/>
    </location>
</feature>
<dbReference type="CDD" id="cd10917">
    <property type="entry name" value="CE4_NodB_like_6s_7s"/>
    <property type="match status" value="1"/>
</dbReference>
<proteinExistence type="predicted"/>
<feature type="region of interest" description="Disordered" evidence="1">
    <location>
        <begin position="81"/>
        <end position="121"/>
    </location>
</feature>
<dbReference type="Gene3D" id="3.20.20.370">
    <property type="entry name" value="Glycoside hydrolase/deacetylase"/>
    <property type="match status" value="1"/>
</dbReference>
<dbReference type="Pfam" id="PF01522">
    <property type="entry name" value="Polysacc_deac_1"/>
    <property type="match status" value="1"/>
</dbReference>
<sequence length="121" mass="13620">MALTFDDGPGPYTNKLLDELDKAKVKATFFEIGQSAKLYPQVIARQVRDGMVIGNHTYDHRQLSLMTRAQQEKEVKQTDHWITTAGARPRPPAPATVRGLRPRDPQPRQGLILWTSTPRTG</sequence>
<dbReference type="EMBL" id="KF126365">
    <property type="protein sequence ID" value="AIA93712.1"/>
    <property type="molecule type" value="Genomic_DNA"/>
</dbReference>
<dbReference type="InterPro" id="IPR011330">
    <property type="entry name" value="Glyco_hydro/deAcase_b/a-brl"/>
</dbReference>
<dbReference type="InterPro" id="IPR050248">
    <property type="entry name" value="Polysacc_deacetylase_ArnD"/>
</dbReference>
<name>A0A060CFI1_9CORY</name>
<dbReference type="AlphaFoldDB" id="A0A060CFI1"/>
<organism evidence="3">
    <name type="scientific">uncultured Corynebacterium sp</name>
    <dbReference type="NCBI Taxonomy" id="159447"/>
    <lineage>
        <taxon>Bacteria</taxon>
        <taxon>Bacillati</taxon>
        <taxon>Actinomycetota</taxon>
        <taxon>Actinomycetes</taxon>
        <taxon>Mycobacteriales</taxon>
        <taxon>Corynebacteriaceae</taxon>
        <taxon>Corynebacterium</taxon>
        <taxon>environmental samples</taxon>
    </lineage>
</organism>
<dbReference type="GO" id="GO:0005975">
    <property type="term" value="P:carbohydrate metabolic process"/>
    <property type="evidence" value="ECO:0007669"/>
    <property type="project" value="InterPro"/>
</dbReference>
<protein>
    <submittedName>
        <fullName evidence="3">Polysacc_deac_1</fullName>
    </submittedName>
</protein>
<dbReference type="SUPFAM" id="SSF88713">
    <property type="entry name" value="Glycoside hydrolase/deacetylase"/>
    <property type="match status" value="1"/>
</dbReference>
<dbReference type="InterPro" id="IPR002509">
    <property type="entry name" value="NODB_dom"/>
</dbReference>
<feature type="domain" description="NodB homology" evidence="2">
    <location>
        <begin position="1"/>
        <end position="121"/>
    </location>
</feature>
<evidence type="ECO:0000259" key="2">
    <source>
        <dbReference type="PROSITE" id="PS51677"/>
    </source>
</evidence>
<dbReference type="PROSITE" id="PS51677">
    <property type="entry name" value="NODB"/>
    <property type="match status" value="1"/>
</dbReference>
<dbReference type="GO" id="GO:0016810">
    <property type="term" value="F:hydrolase activity, acting on carbon-nitrogen (but not peptide) bonds"/>
    <property type="evidence" value="ECO:0007669"/>
    <property type="project" value="InterPro"/>
</dbReference>
<dbReference type="PANTHER" id="PTHR10587">
    <property type="entry name" value="GLYCOSYL TRANSFERASE-RELATED"/>
    <property type="match status" value="1"/>
</dbReference>
<evidence type="ECO:0000313" key="3">
    <source>
        <dbReference type="EMBL" id="AIA93712.1"/>
    </source>
</evidence>
<accession>A0A060CFI1</accession>
<reference evidence="3" key="1">
    <citation type="journal article" date="2013" name="Environ. Microbiol.">
        <title>Seasonally variable intestinal metagenomes of the red palm weevil (Rhynchophorus ferrugineus).</title>
        <authorList>
            <person name="Jia S."/>
            <person name="Zhang X."/>
            <person name="Zhang G."/>
            <person name="Yin A."/>
            <person name="Zhang S."/>
            <person name="Li F."/>
            <person name="Wang L."/>
            <person name="Zhao D."/>
            <person name="Yun Q."/>
            <person name="Tala"/>
            <person name="Wang J."/>
            <person name="Sun G."/>
            <person name="Baabdullah M."/>
            <person name="Yu X."/>
            <person name="Hu S."/>
            <person name="Al-Mssallem I.S."/>
            <person name="Yu J."/>
        </authorList>
    </citation>
    <scope>NUCLEOTIDE SEQUENCE</scope>
</reference>
<evidence type="ECO:0000256" key="1">
    <source>
        <dbReference type="SAM" id="MobiDB-lite"/>
    </source>
</evidence>